<gene>
    <name evidence="2" type="ORF">SPHA_49850</name>
</gene>
<feature type="transmembrane region" description="Helical" evidence="1">
    <location>
        <begin position="20"/>
        <end position="43"/>
    </location>
</feature>
<dbReference type="AlphaFoldDB" id="A0A812D4L9"/>
<keyword evidence="1" id="KW-0472">Membrane</keyword>
<protein>
    <submittedName>
        <fullName evidence="2">Uncharacterized protein</fullName>
    </submittedName>
</protein>
<keyword evidence="1" id="KW-0812">Transmembrane</keyword>
<dbReference type="Proteomes" id="UP000597762">
    <property type="component" value="Unassembled WGS sequence"/>
</dbReference>
<evidence type="ECO:0000313" key="3">
    <source>
        <dbReference type="Proteomes" id="UP000597762"/>
    </source>
</evidence>
<comment type="caution">
    <text evidence="2">The sequence shown here is derived from an EMBL/GenBank/DDBJ whole genome shotgun (WGS) entry which is preliminary data.</text>
</comment>
<proteinExistence type="predicted"/>
<evidence type="ECO:0000256" key="1">
    <source>
        <dbReference type="SAM" id="Phobius"/>
    </source>
</evidence>
<organism evidence="2 3">
    <name type="scientific">Acanthosepion pharaonis</name>
    <name type="common">Pharaoh cuttlefish</name>
    <name type="synonym">Sepia pharaonis</name>
    <dbReference type="NCBI Taxonomy" id="158019"/>
    <lineage>
        <taxon>Eukaryota</taxon>
        <taxon>Metazoa</taxon>
        <taxon>Spiralia</taxon>
        <taxon>Lophotrochozoa</taxon>
        <taxon>Mollusca</taxon>
        <taxon>Cephalopoda</taxon>
        <taxon>Coleoidea</taxon>
        <taxon>Decapodiformes</taxon>
        <taxon>Sepiida</taxon>
        <taxon>Sepiina</taxon>
        <taxon>Sepiidae</taxon>
        <taxon>Acanthosepion</taxon>
    </lineage>
</organism>
<sequence length="217" mass="24824">MSRKQLTQHETLSLSLSLSLSLFSLSLSLSLYFACFWIPPLILRILQLDPLYLPNLYLSPDPHLFISLLFSPLLLTVVYQMLSLPPAISHHRFTQGYKYLPSYESLVSTQTPILCPINLPSLPPTPDYLFSYSFFCRSMIPKLNIFFLSNLFSFISVFLFPVFSLFLFLILSFFLSFSLSYLSACLFDSPSLFLHVALLTIFLFLSGLLELQLGLVF</sequence>
<keyword evidence="3" id="KW-1185">Reference proteome</keyword>
<reference evidence="2" key="1">
    <citation type="submission" date="2021-01" db="EMBL/GenBank/DDBJ databases">
        <authorList>
            <person name="Li R."/>
            <person name="Bekaert M."/>
        </authorList>
    </citation>
    <scope>NUCLEOTIDE SEQUENCE</scope>
    <source>
        <strain evidence="2">Farmed</strain>
    </source>
</reference>
<feature type="transmembrane region" description="Helical" evidence="1">
    <location>
        <begin position="63"/>
        <end position="82"/>
    </location>
</feature>
<accession>A0A812D4L9</accession>
<feature type="transmembrane region" description="Helical" evidence="1">
    <location>
        <begin position="147"/>
        <end position="180"/>
    </location>
</feature>
<evidence type="ECO:0000313" key="2">
    <source>
        <dbReference type="EMBL" id="CAE1293458.1"/>
    </source>
</evidence>
<name>A0A812D4L9_ACAPH</name>
<feature type="transmembrane region" description="Helical" evidence="1">
    <location>
        <begin position="192"/>
        <end position="211"/>
    </location>
</feature>
<dbReference type="EMBL" id="CAHIKZ030002889">
    <property type="protein sequence ID" value="CAE1293458.1"/>
    <property type="molecule type" value="Genomic_DNA"/>
</dbReference>
<keyword evidence="1" id="KW-1133">Transmembrane helix</keyword>